<feature type="region of interest" description="Disordered" evidence="1">
    <location>
        <begin position="1"/>
        <end position="51"/>
    </location>
</feature>
<dbReference type="Proteomes" id="UP000765509">
    <property type="component" value="Unassembled WGS sequence"/>
</dbReference>
<feature type="compositionally biased region" description="Low complexity" evidence="1">
    <location>
        <begin position="20"/>
        <end position="30"/>
    </location>
</feature>
<accession>A0A9Q3DJ97</accession>
<organism evidence="2 3">
    <name type="scientific">Austropuccinia psidii MF-1</name>
    <dbReference type="NCBI Taxonomy" id="1389203"/>
    <lineage>
        <taxon>Eukaryota</taxon>
        <taxon>Fungi</taxon>
        <taxon>Dikarya</taxon>
        <taxon>Basidiomycota</taxon>
        <taxon>Pucciniomycotina</taxon>
        <taxon>Pucciniomycetes</taxon>
        <taxon>Pucciniales</taxon>
        <taxon>Sphaerophragmiaceae</taxon>
        <taxon>Austropuccinia</taxon>
    </lineage>
</organism>
<sequence length="92" mass="10889">MSYTITKTSNQKEGGNQGRSSSSFYKQASSQPNSPRRGEEEKKKWRKPYYPSYRVPRIQKDAIDSLFNMARTFIALKDKEEQRMRKPHFPQK</sequence>
<keyword evidence="3" id="KW-1185">Reference proteome</keyword>
<evidence type="ECO:0000313" key="2">
    <source>
        <dbReference type="EMBL" id="MBW0501778.1"/>
    </source>
</evidence>
<protein>
    <submittedName>
        <fullName evidence="2">Uncharacterized protein</fullName>
    </submittedName>
</protein>
<evidence type="ECO:0000256" key="1">
    <source>
        <dbReference type="SAM" id="MobiDB-lite"/>
    </source>
</evidence>
<name>A0A9Q3DJ97_9BASI</name>
<comment type="caution">
    <text evidence="2">The sequence shown here is derived from an EMBL/GenBank/DDBJ whole genome shotgun (WGS) entry which is preliminary data.</text>
</comment>
<evidence type="ECO:0000313" key="3">
    <source>
        <dbReference type="Proteomes" id="UP000765509"/>
    </source>
</evidence>
<proteinExistence type="predicted"/>
<dbReference type="EMBL" id="AVOT02016495">
    <property type="protein sequence ID" value="MBW0501778.1"/>
    <property type="molecule type" value="Genomic_DNA"/>
</dbReference>
<feature type="compositionally biased region" description="Polar residues" evidence="1">
    <location>
        <begin position="1"/>
        <end position="14"/>
    </location>
</feature>
<dbReference type="AlphaFoldDB" id="A0A9Q3DJ97"/>
<gene>
    <name evidence="2" type="ORF">O181_041493</name>
</gene>
<reference evidence="2" key="1">
    <citation type="submission" date="2021-03" db="EMBL/GenBank/DDBJ databases">
        <title>Draft genome sequence of rust myrtle Austropuccinia psidii MF-1, a brazilian biotype.</title>
        <authorList>
            <person name="Quecine M.C."/>
            <person name="Pachon D.M.R."/>
            <person name="Bonatelli M.L."/>
            <person name="Correr F.H."/>
            <person name="Franceschini L.M."/>
            <person name="Leite T.F."/>
            <person name="Margarido G.R.A."/>
            <person name="Almeida C.A."/>
            <person name="Ferrarezi J.A."/>
            <person name="Labate C.A."/>
        </authorList>
    </citation>
    <scope>NUCLEOTIDE SEQUENCE</scope>
    <source>
        <strain evidence="2">MF-1</strain>
    </source>
</reference>